<dbReference type="Proteomes" id="UP000494163">
    <property type="component" value="Chromosome X"/>
</dbReference>
<reference evidence="2 3" key="1">
    <citation type="submission" date="2015-08" db="EMBL/GenBank/DDBJ databases">
        <title>Ancestral chromatin configuration constrains chromatin evolution on differentiating sex chromosomes in Drosophila.</title>
        <authorList>
            <person name="Zhou Q."/>
            <person name="Bachtrog D."/>
        </authorList>
    </citation>
    <scope>NUCLEOTIDE SEQUENCE [LARGE SCALE GENOMIC DNA]</scope>
    <source>
        <tissue evidence="2">Whole larvae</tissue>
    </source>
</reference>
<keyword evidence="3" id="KW-1185">Reference proteome</keyword>
<protein>
    <submittedName>
        <fullName evidence="2">CG1999</fullName>
    </submittedName>
</protein>
<name>A0A0M3QZP8_DROBS</name>
<evidence type="ECO:0000313" key="2">
    <source>
        <dbReference type="EMBL" id="ALC49793.1"/>
    </source>
</evidence>
<dbReference type="EMBL" id="CP012528">
    <property type="protein sequence ID" value="ALC49793.1"/>
    <property type="molecule type" value="Genomic_DNA"/>
</dbReference>
<feature type="compositionally biased region" description="Basic and acidic residues" evidence="1">
    <location>
        <begin position="121"/>
        <end position="131"/>
    </location>
</feature>
<feature type="region of interest" description="Disordered" evidence="1">
    <location>
        <begin position="62"/>
        <end position="87"/>
    </location>
</feature>
<evidence type="ECO:0000313" key="3">
    <source>
        <dbReference type="Proteomes" id="UP000494163"/>
    </source>
</evidence>
<gene>
    <name evidence="2" type="ORF">Dbus_chrXg1649</name>
</gene>
<dbReference type="STRING" id="30019.A0A0M3QZP8"/>
<organism evidence="2 3">
    <name type="scientific">Drosophila busckii</name>
    <name type="common">Fruit fly</name>
    <dbReference type="NCBI Taxonomy" id="30019"/>
    <lineage>
        <taxon>Eukaryota</taxon>
        <taxon>Metazoa</taxon>
        <taxon>Ecdysozoa</taxon>
        <taxon>Arthropoda</taxon>
        <taxon>Hexapoda</taxon>
        <taxon>Insecta</taxon>
        <taxon>Pterygota</taxon>
        <taxon>Neoptera</taxon>
        <taxon>Endopterygota</taxon>
        <taxon>Diptera</taxon>
        <taxon>Brachycera</taxon>
        <taxon>Muscomorpha</taxon>
        <taxon>Ephydroidea</taxon>
        <taxon>Drosophilidae</taxon>
        <taxon>Drosophila</taxon>
    </lineage>
</organism>
<dbReference type="OrthoDB" id="7883913at2759"/>
<dbReference type="AlphaFoldDB" id="A0A0M3QZP8"/>
<accession>A0A0M3QZP8</accession>
<evidence type="ECO:0000256" key="1">
    <source>
        <dbReference type="SAM" id="MobiDB-lite"/>
    </source>
</evidence>
<feature type="compositionally biased region" description="Basic and acidic residues" evidence="1">
    <location>
        <begin position="184"/>
        <end position="196"/>
    </location>
</feature>
<proteinExistence type="predicted"/>
<sequence length="196" mass="22792">MQLRSLFKCCYSTKSGGGAGKFGTWRITNIDAPRKIMREDNMWRSPLKTDTKWLRSHDAHQYRPDFGQTEPQSLRKQFMRSPDERTRDALGRDWDLALKKAINNRREMLLAEEQRNKELEMERERATLERRPTRRQQAAALKKTERAAVSGTKQPRGSAPPAPDATKLTTTEAKPRPSKQRLAQKRERLNPKADDY</sequence>
<feature type="region of interest" description="Disordered" evidence="1">
    <location>
        <begin position="121"/>
        <end position="196"/>
    </location>
</feature>